<evidence type="ECO:0000256" key="9">
    <source>
        <dbReference type="SAM" id="Phobius"/>
    </source>
</evidence>
<keyword evidence="8" id="KW-0050">Antiport</keyword>
<evidence type="ECO:0000256" key="8">
    <source>
        <dbReference type="PIRNR" id="PIRNR028784"/>
    </source>
</evidence>
<dbReference type="Pfam" id="PF04066">
    <property type="entry name" value="MrpF_PhaF"/>
    <property type="match status" value="1"/>
</dbReference>
<dbReference type="PANTHER" id="PTHR34702">
    <property type="entry name" value="NA(+)/H(+) ANTIPORTER SUBUNIT F1"/>
    <property type="match status" value="1"/>
</dbReference>
<feature type="transmembrane region" description="Helical" evidence="9">
    <location>
        <begin position="35"/>
        <end position="54"/>
    </location>
</feature>
<evidence type="ECO:0000313" key="11">
    <source>
        <dbReference type="Proteomes" id="UP000789833"/>
    </source>
</evidence>
<evidence type="ECO:0000313" key="10">
    <source>
        <dbReference type="EMBL" id="CAG9620986.1"/>
    </source>
</evidence>
<keyword evidence="11" id="KW-1185">Reference proteome</keyword>
<keyword evidence="5 9" id="KW-0812">Transmembrane</keyword>
<evidence type="ECO:0000256" key="2">
    <source>
        <dbReference type="ARBA" id="ARBA00009212"/>
    </source>
</evidence>
<sequence>MFETILFVALIMISIALFICFVRTIIGPTTSDRIVALDTFGITLIGFIGIIMMLQETLAYTEVILVISILAFVGTVAMSKFIERGVIIDRD</sequence>
<comment type="caution">
    <text evidence="10">The sequence shown here is derived from an EMBL/GenBank/DDBJ whole genome shotgun (WGS) entry which is preliminary data.</text>
</comment>
<dbReference type="RefSeq" id="WP_230500893.1">
    <property type="nucleotide sequence ID" value="NZ_CAKJTJ010000007.1"/>
</dbReference>
<feature type="transmembrane region" description="Helical" evidence="9">
    <location>
        <begin position="60"/>
        <end position="82"/>
    </location>
</feature>
<dbReference type="NCBIfam" id="NF009248">
    <property type="entry name" value="PRK12600.1"/>
    <property type="match status" value="1"/>
</dbReference>
<proteinExistence type="inferred from homology"/>
<keyword evidence="7 8" id="KW-0472">Membrane</keyword>
<dbReference type="PANTHER" id="PTHR34702:SF1">
    <property type="entry name" value="NA(+)_H(+) ANTIPORTER SUBUNIT F"/>
    <property type="match status" value="1"/>
</dbReference>
<comment type="subcellular location">
    <subcellularLocation>
        <location evidence="1 8">Cell membrane</location>
        <topology evidence="1 8">Multi-pass membrane protein</topology>
    </subcellularLocation>
</comment>
<dbReference type="InterPro" id="IPR007208">
    <property type="entry name" value="MrpF/PhaF-like"/>
</dbReference>
<evidence type="ECO:0000256" key="3">
    <source>
        <dbReference type="ARBA" id="ARBA00022448"/>
    </source>
</evidence>
<keyword evidence="3 8" id="KW-0813">Transport</keyword>
<protein>
    <submittedName>
        <fullName evidence="10">Na(+)/H(+) antiporter subunit F</fullName>
    </submittedName>
</protein>
<dbReference type="EMBL" id="CAKJTJ010000007">
    <property type="protein sequence ID" value="CAG9620986.1"/>
    <property type="molecule type" value="Genomic_DNA"/>
</dbReference>
<feature type="transmembrane region" description="Helical" evidence="9">
    <location>
        <begin position="6"/>
        <end position="26"/>
    </location>
</feature>
<organism evidence="10 11">
    <name type="scientific">Sutcliffiella rhizosphaerae</name>
    <dbReference type="NCBI Taxonomy" id="2880967"/>
    <lineage>
        <taxon>Bacteria</taxon>
        <taxon>Bacillati</taxon>
        <taxon>Bacillota</taxon>
        <taxon>Bacilli</taxon>
        <taxon>Bacillales</taxon>
        <taxon>Bacillaceae</taxon>
        <taxon>Sutcliffiella</taxon>
    </lineage>
</organism>
<evidence type="ECO:0000256" key="1">
    <source>
        <dbReference type="ARBA" id="ARBA00004651"/>
    </source>
</evidence>
<keyword evidence="8" id="KW-0406">Ion transport</keyword>
<keyword evidence="4 8" id="KW-1003">Cell membrane</keyword>
<keyword evidence="6 9" id="KW-1133">Transmembrane helix</keyword>
<name>A0ABN8A785_9BACI</name>
<gene>
    <name evidence="10" type="primary">mrpF_2</name>
    <name evidence="10" type="ORF">BACCIP111883_01758</name>
</gene>
<comment type="similarity">
    <text evidence="2 8">Belongs to the CPA3 antiporters (TC 2.A.63) subunit F family.</text>
</comment>
<dbReference type="Proteomes" id="UP000789833">
    <property type="component" value="Unassembled WGS sequence"/>
</dbReference>
<accession>A0ABN8A785</accession>
<evidence type="ECO:0000256" key="6">
    <source>
        <dbReference type="ARBA" id="ARBA00022989"/>
    </source>
</evidence>
<dbReference type="PIRSF" id="PIRSF028784">
    <property type="entry name" value="MrpF"/>
    <property type="match status" value="1"/>
</dbReference>
<reference evidence="10 11" key="1">
    <citation type="submission" date="2021-10" db="EMBL/GenBank/DDBJ databases">
        <authorList>
            <person name="Criscuolo A."/>
        </authorList>
    </citation>
    <scope>NUCLEOTIDE SEQUENCE [LARGE SCALE GENOMIC DNA]</scope>
    <source>
        <strain evidence="11">CIP 111883</strain>
    </source>
</reference>
<evidence type="ECO:0000256" key="4">
    <source>
        <dbReference type="ARBA" id="ARBA00022475"/>
    </source>
</evidence>
<evidence type="ECO:0000256" key="5">
    <source>
        <dbReference type="ARBA" id="ARBA00022692"/>
    </source>
</evidence>
<evidence type="ECO:0000256" key="7">
    <source>
        <dbReference type="ARBA" id="ARBA00023136"/>
    </source>
</evidence>